<dbReference type="GeneID" id="72004140"/>
<dbReference type="Gene3D" id="1.10.287.110">
    <property type="entry name" value="DnaJ domain"/>
    <property type="match status" value="1"/>
</dbReference>
<dbReference type="Pfam" id="PF00226">
    <property type="entry name" value="DnaJ"/>
    <property type="match status" value="1"/>
</dbReference>
<evidence type="ECO:0008006" key="10">
    <source>
        <dbReference type="Google" id="ProtNLM"/>
    </source>
</evidence>
<feature type="compositionally biased region" description="Basic and acidic residues" evidence="5">
    <location>
        <begin position="350"/>
        <end position="361"/>
    </location>
</feature>
<dbReference type="EMBL" id="JADCUA010000007">
    <property type="protein sequence ID" value="KAH9838779.1"/>
    <property type="molecule type" value="Genomic_DNA"/>
</dbReference>
<dbReference type="Pfam" id="PF12171">
    <property type="entry name" value="zf-C2H2_jaz"/>
    <property type="match status" value="1"/>
</dbReference>
<reference evidence="8 9" key="1">
    <citation type="journal article" date="2021" name="Environ. Microbiol.">
        <title>Gene family expansions and transcriptome signatures uncover fungal adaptations to wood decay.</title>
        <authorList>
            <person name="Hage H."/>
            <person name="Miyauchi S."/>
            <person name="Viragh M."/>
            <person name="Drula E."/>
            <person name="Min B."/>
            <person name="Chaduli D."/>
            <person name="Navarro D."/>
            <person name="Favel A."/>
            <person name="Norest M."/>
            <person name="Lesage-Meessen L."/>
            <person name="Balint B."/>
            <person name="Merenyi Z."/>
            <person name="de Eugenio L."/>
            <person name="Morin E."/>
            <person name="Martinez A.T."/>
            <person name="Baldrian P."/>
            <person name="Stursova M."/>
            <person name="Martinez M.J."/>
            <person name="Novotny C."/>
            <person name="Magnuson J.K."/>
            <person name="Spatafora J.W."/>
            <person name="Maurice S."/>
            <person name="Pangilinan J."/>
            <person name="Andreopoulos W."/>
            <person name="LaButti K."/>
            <person name="Hundley H."/>
            <person name="Na H."/>
            <person name="Kuo A."/>
            <person name="Barry K."/>
            <person name="Lipzen A."/>
            <person name="Henrissat B."/>
            <person name="Riley R."/>
            <person name="Ahrendt S."/>
            <person name="Nagy L.G."/>
            <person name="Grigoriev I.V."/>
            <person name="Martin F."/>
            <person name="Rosso M.N."/>
        </authorList>
    </citation>
    <scope>NUCLEOTIDE SEQUENCE [LARGE SCALE GENOMIC DNA]</scope>
    <source>
        <strain evidence="8 9">CIRM-BRFM 1785</strain>
    </source>
</reference>
<feature type="domain" description="J" evidence="6">
    <location>
        <begin position="22"/>
        <end position="88"/>
    </location>
</feature>
<feature type="compositionally biased region" description="Basic and acidic residues" evidence="5">
    <location>
        <begin position="527"/>
        <end position="536"/>
    </location>
</feature>
<dbReference type="SUPFAM" id="SSF57667">
    <property type="entry name" value="beta-beta-alpha zinc fingers"/>
    <property type="match status" value="1"/>
</dbReference>
<evidence type="ECO:0000313" key="9">
    <source>
        <dbReference type="Proteomes" id="UP000814176"/>
    </source>
</evidence>
<dbReference type="InterPro" id="IPR001623">
    <property type="entry name" value="DnaJ_domain"/>
</dbReference>
<dbReference type="InterPro" id="IPR051964">
    <property type="entry name" value="Chaperone_stress_response"/>
</dbReference>
<dbReference type="PROSITE" id="PS50157">
    <property type="entry name" value="ZINC_FINGER_C2H2_2"/>
    <property type="match status" value="1"/>
</dbReference>
<dbReference type="SUPFAM" id="SSF46565">
    <property type="entry name" value="Chaperone J-domain"/>
    <property type="match status" value="1"/>
</dbReference>
<feature type="compositionally biased region" description="Acidic residues" evidence="5">
    <location>
        <begin position="362"/>
        <end position="377"/>
    </location>
</feature>
<keyword evidence="1" id="KW-0479">Metal-binding</keyword>
<protein>
    <recommendedName>
        <fullName evidence="10">DnaJ-like protein</fullName>
    </recommendedName>
</protein>
<comment type="caution">
    <text evidence="8">The sequence shown here is derived from an EMBL/GenBank/DDBJ whole genome shotgun (WGS) entry which is preliminary data.</text>
</comment>
<keyword evidence="9" id="KW-1185">Reference proteome</keyword>
<feature type="domain" description="C2H2-type" evidence="7">
    <location>
        <begin position="324"/>
        <end position="348"/>
    </location>
</feature>
<dbReference type="InterPro" id="IPR036869">
    <property type="entry name" value="J_dom_sf"/>
</dbReference>
<feature type="compositionally biased region" description="Acidic residues" evidence="5">
    <location>
        <begin position="384"/>
        <end position="394"/>
    </location>
</feature>
<evidence type="ECO:0000256" key="2">
    <source>
        <dbReference type="ARBA" id="ARBA00022771"/>
    </source>
</evidence>
<keyword evidence="2 4" id="KW-0863">Zinc-finger</keyword>
<evidence type="ECO:0000256" key="5">
    <source>
        <dbReference type="SAM" id="MobiDB-lite"/>
    </source>
</evidence>
<feature type="compositionally biased region" description="Low complexity" evidence="5">
    <location>
        <begin position="266"/>
        <end position="284"/>
    </location>
</feature>
<dbReference type="SMART" id="SM00355">
    <property type="entry name" value="ZnF_C2H2"/>
    <property type="match status" value="2"/>
</dbReference>
<sequence length="592" mass="64790">MGNRESTAHGAGSGPDDGGVPDYYALLEVDDNATADEIRRSFRRLALIHHPDKNPDNIDAATNTFATLQQAYEVLSDDQERAWYDSHRASLAPEPDARTVFEDVKRGAPPPRARDRGLTVRHLAQFFDASIYTGYDDGPNSFFTIYHNLFDRLAQEERQFTDASSQHPSLGDATWPWVPANKDSRDRAARTFYNSWMNFVTAKDFAWADAWNINEAPDRRVRRLMERDNKRARDDARKEYNDTVRSLATFLRKRDSRYKAHLAAQAAAASSSASTPRGARTPSSRPAPPSSQPDFVAQDWQKAQAMPDADDLEWAAAENEDEEWECVACGKSFRSEAAWDSHERSRKHLKAVDELKRHMKEEGEELGLDGDGEEQNDESLGNAGEDEGTIEEPPETPAPQSDAEDAVNEPEAHAADIDSGEDEEGSAARNANSSRAQSSSDTVHGDGDGEGGAAQSTSKRKTKAKPPRAPSPEVLTKSQLKAKALSEQASVASSTVDALDPAAEVDDVPQESATTPTPQLSKRDKRRAREAAKATRADAAGAAVNERCNVCKSEFDSRTKLFAHIKTTGHAAATVVDEGRSGGAKKGKKGKK</sequence>
<feature type="compositionally biased region" description="Polar residues" evidence="5">
    <location>
        <begin position="511"/>
        <end position="520"/>
    </location>
</feature>
<dbReference type="InterPro" id="IPR036236">
    <property type="entry name" value="Znf_C2H2_sf"/>
</dbReference>
<evidence type="ECO:0000256" key="4">
    <source>
        <dbReference type="PROSITE-ProRule" id="PRU00042"/>
    </source>
</evidence>
<dbReference type="InterPro" id="IPR022755">
    <property type="entry name" value="Znf_C2H2_jaz"/>
</dbReference>
<dbReference type="PROSITE" id="PS50076">
    <property type="entry name" value="DNAJ_2"/>
    <property type="match status" value="1"/>
</dbReference>
<feature type="region of interest" description="Disordered" evidence="5">
    <location>
        <begin position="1"/>
        <end position="22"/>
    </location>
</feature>
<accession>A0ABQ8KKV2</accession>
<dbReference type="InterPro" id="IPR018253">
    <property type="entry name" value="DnaJ_domain_CS"/>
</dbReference>
<dbReference type="RefSeq" id="XP_047780694.1">
    <property type="nucleotide sequence ID" value="XM_047923408.1"/>
</dbReference>
<dbReference type="PROSITE" id="PS00636">
    <property type="entry name" value="DNAJ_1"/>
    <property type="match status" value="1"/>
</dbReference>
<dbReference type="SMART" id="SM00271">
    <property type="entry name" value="DnaJ"/>
    <property type="match status" value="1"/>
</dbReference>
<dbReference type="InterPro" id="IPR013087">
    <property type="entry name" value="Znf_C2H2_type"/>
</dbReference>
<evidence type="ECO:0000256" key="1">
    <source>
        <dbReference type="ARBA" id="ARBA00022723"/>
    </source>
</evidence>
<dbReference type="InterPro" id="IPR054076">
    <property type="entry name" value="ZUO1-like_ZHD"/>
</dbReference>
<gene>
    <name evidence="8" type="ORF">C8Q71DRAFT_752827</name>
</gene>
<dbReference type="Gene3D" id="3.30.160.60">
    <property type="entry name" value="Classic Zinc Finger"/>
    <property type="match status" value="1"/>
</dbReference>
<name>A0ABQ8KKV2_9APHY</name>
<dbReference type="InterPro" id="IPR003604">
    <property type="entry name" value="Matrin/U1-like-C_Znf_C2H2"/>
</dbReference>
<dbReference type="Pfam" id="PF21884">
    <property type="entry name" value="ZUO1-like_ZHD"/>
    <property type="match status" value="1"/>
</dbReference>
<dbReference type="PANTHER" id="PTHR44029">
    <property type="entry name" value="DNAJ HOMOLOG SUBFAMILY C MEMBER 21"/>
    <property type="match status" value="1"/>
</dbReference>
<feature type="region of interest" description="Disordered" evidence="5">
    <location>
        <begin position="266"/>
        <end position="308"/>
    </location>
</feature>
<feature type="compositionally biased region" description="Polar residues" evidence="5">
    <location>
        <begin position="487"/>
        <end position="496"/>
    </location>
</feature>
<keyword evidence="3" id="KW-0862">Zinc</keyword>
<feature type="compositionally biased region" description="Low complexity" evidence="5">
    <location>
        <begin position="427"/>
        <end position="440"/>
    </location>
</feature>
<evidence type="ECO:0000256" key="3">
    <source>
        <dbReference type="ARBA" id="ARBA00022833"/>
    </source>
</evidence>
<dbReference type="CDD" id="cd06257">
    <property type="entry name" value="DnaJ"/>
    <property type="match status" value="1"/>
</dbReference>
<organism evidence="8 9">
    <name type="scientific">Rhodofomes roseus</name>
    <dbReference type="NCBI Taxonomy" id="34475"/>
    <lineage>
        <taxon>Eukaryota</taxon>
        <taxon>Fungi</taxon>
        <taxon>Dikarya</taxon>
        <taxon>Basidiomycota</taxon>
        <taxon>Agaricomycotina</taxon>
        <taxon>Agaricomycetes</taxon>
        <taxon>Polyporales</taxon>
        <taxon>Rhodofomes</taxon>
    </lineage>
</organism>
<feature type="region of interest" description="Disordered" evidence="5">
    <location>
        <begin position="337"/>
        <end position="543"/>
    </location>
</feature>
<dbReference type="Proteomes" id="UP000814176">
    <property type="component" value="Unassembled WGS sequence"/>
</dbReference>
<dbReference type="PANTHER" id="PTHR44029:SF1">
    <property type="entry name" value="DNAJ HOMOLOG SUBFAMILY C MEMBER 21"/>
    <property type="match status" value="1"/>
</dbReference>
<proteinExistence type="predicted"/>
<evidence type="ECO:0000313" key="8">
    <source>
        <dbReference type="EMBL" id="KAH9838779.1"/>
    </source>
</evidence>
<dbReference type="SMART" id="SM00451">
    <property type="entry name" value="ZnF_U1"/>
    <property type="match status" value="1"/>
</dbReference>
<dbReference type="PROSITE" id="PS00028">
    <property type="entry name" value="ZINC_FINGER_C2H2_1"/>
    <property type="match status" value="2"/>
</dbReference>
<evidence type="ECO:0000259" key="7">
    <source>
        <dbReference type="PROSITE" id="PS50157"/>
    </source>
</evidence>
<dbReference type="PRINTS" id="PR00625">
    <property type="entry name" value="JDOMAIN"/>
</dbReference>
<evidence type="ECO:0000259" key="6">
    <source>
        <dbReference type="PROSITE" id="PS50076"/>
    </source>
</evidence>